<accession>A0ABT6DP04</accession>
<dbReference type="RefSeq" id="WP_277579698.1">
    <property type="nucleotide sequence ID" value="NZ_JANRMI010000007.1"/>
</dbReference>
<evidence type="ECO:0000313" key="1">
    <source>
        <dbReference type="EMBL" id="MDG0818222.1"/>
    </source>
</evidence>
<reference evidence="1" key="1">
    <citation type="submission" date="2022-08" db="EMBL/GenBank/DDBJ databases">
        <title>Novel Bdellovibrio Species Isolated from Svalbard: Designation Bdellovibrio svalbardensis.</title>
        <authorList>
            <person name="Mitchell R.J."/>
            <person name="Choi S.Y."/>
        </authorList>
    </citation>
    <scope>NUCLEOTIDE SEQUENCE</scope>
    <source>
        <strain evidence="1">PAP01</strain>
    </source>
</reference>
<comment type="caution">
    <text evidence="1">The sequence shown here is derived from an EMBL/GenBank/DDBJ whole genome shotgun (WGS) entry which is preliminary data.</text>
</comment>
<gene>
    <name evidence="1" type="ORF">NWE73_17705</name>
</gene>
<proteinExistence type="predicted"/>
<dbReference type="Proteomes" id="UP001152321">
    <property type="component" value="Unassembled WGS sequence"/>
</dbReference>
<keyword evidence="2" id="KW-1185">Reference proteome</keyword>
<evidence type="ECO:0008006" key="3">
    <source>
        <dbReference type="Google" id="ProtNLM"/>
    </source>
</evidence>
<sequence length="341" mass="37421">MSSHDLTLCIVCLLTFSHTPLAQAQSEWGREGGAYSSATFGNGSAYGPSITGENSMQWKTFEVRFGKEWERSQDGAELRFDAFHFNEGHPENNHRDGFGFQAVARKDINSIVSAEAGVGPYFSMNTTIIDSVEYDDPRLGAMVTMAILANMDRLSPGLHMRFAVNHVTMPGAASSNAFLVGIGKDFDPVYSRGRADSYADSTWYGVMVGDSKTNHGGTAAAVGTAIEVKKYFEPQWATSISAIVEGDDKSRVDRNGVAVQGWFVQPLNDKWSASAGVGPYVAVNRRDSGEPELDGLITIQVERSIGKNWKIYANFNRIASFKKNNDRDMGRIGISRQFNLR</sequence>
<organism evidence="1 2">
    <name type="scientific">Bdellovibrio svalbardensis</name>
    <dbReference type="NCBI Taxonomy" id="2972972"/>
    <lineage>
        <taxon>Bacteria</taxon>
        <taxon>Pseudomonadati</taxon>
        <taxon>Bdellovibrionota</taxon>
        <taxon>Bdellovibrionia</taxon>
        <taxon>Bdellovibrionales</taxon>
        <taxon>Pseudobdellovibrionaceae</taxon>
        <taxon>Bdellovibrio</taxon>
    </lineage>
</organism>
<evidence type="ECO:0000313" key="2">
    <source>
        <dbReference type="Proteomes" id="UP001152321"/>
    </source>
</evidence>
<protein>
    <recommendedName>
        <fullName evidence="3">Porin</fullName>
    </recommendedName>
</protein>
<dbReference type="EMBL" id="JANRMI010000007">
    <property type="protein sequence ID" value="MDG0818222.1"/>
    <property type="molecule type" value="Genomic_DNA"/>
</dbReference>
<name>A0ABT6DP04_9BACT</name>